<dbReference type="Pfam" id="PF13086">
    <property type="entry name" value="AAA_11"/>
    <property type="match status" value="1"/>
</dbReference>
<evidence type="ECO:0000259" key="5">
    <source>
        <dbReference type="PROSITE" id="PS50103"/>
    </source>
</evidence>
<keyword evidence="3" id="KW-0175">Coiled coil</keyword>
<dbReference type="CDD" id="cd18808">
    <property type="entry name" value="SF1_C_Upf1"/>
    <property type="match status" value="1"/>
</dbReference>
<dbReference type="InterPro" id="IPR000571">
    <property type="entry name" value="Znf_CCCH"/>
</dbReference>
<dbReference type="CDD" id="cd17936">
    <property type="entry name" value="EEXXEc_NFX1"/>
    <property type="match status" value="1"/>
</dbReference>
<keyword evidence="1" id="KW-0378">Hydrolase</keyword>
<feature type="compositionally biased region" description="Polar residues" evidence="4">
    <location>
        <begin position="22"/>
        <end position="41"/>
    </location>
</feature>
<keyword evidence="7" id="KW-1185">Reference proteome</keyword>
<dbReference type="InterPro" id="IPR041677">
    <property type="entry name" value="DNA2/NAM7_AAA_11"/>
</dbReference>
<protein>
    <recommendedName>
        <fullName evidence="5">C3H1-type domain-containing protein</fullName>
    </recommendedName>
</protein>
<evidence type="ECO:0000313" key="7">
    <source>
        <dbReference type="Proteomes" id="UP000698800"/>
    </source>
</evidence>
<organism evidence="6 7">
    <name type="scientific">Glutinoglossum americanum</name>
    <dbReference type="NCBI Taxonomy" id="1670608"/>
    <lineage>
        <taxon>Eukaryota</taxon>
        <taxon>Fungi</taxon>
        <taxon>Dikarya</taxon>
        <taxon>Ascomycota</taxon>
        <taxon>Pezizomycotina</taxon>
        <taxon>Geoglossomycetes</taxon>
        <taxon>Geoglossales</taxon>
        <taxon>Geoglossaceae</taxon>
        <taxon>Glutinoglossum</taxon>
    </lineage>
</organism>
<keyword evidence="2" id="KW-0863">Zinc-finger</keyword>
<evidence type="ECO:0000256" key="4">
    <source>
        <dbReference type="SAM" id="MobiDB-lite"/>
    </source>
</evidence>
<dbReference type="InterPro" id="IPR047187">
    <property type="entry name" value="SF1_C_Upf1"/>
</dbReference>
<keyword evidence="2" id="KW-0479">Metal-binding</keyword>
<dbReference type="Proteomes" id="UP000698800">
    <property type="component" value="Unassembled WGS sequence"/>
</dbReference>
<dbReference type="InterPro" id="IPR041679">
    <property type="entry name" value="DNA2/NAM7-like_C"/>
</dbReference>
<gene>
    <name evidence="6" type="ORF">FGG08_004877</name>
</gene>
<dbReference type="GO" id="GO:0004386">
    <property type="term" value="F:helicase activity"/>
    <property type="evidence" value="ECO:0007669"/>
    <property type="project" value="InterPro"/>
</dbReference>
<evidence type="ECO:0000256" key="3">
    <source>
        <dbReference type="SAM" id="Coils"/>
    </source>
</evidence>
<dbReference type="AlphaFoldDB" id="A0A9P8L3G9"/>
<dbReference type="SUPFAM" id="SSF52540">
    <property type="entry name" value="P-loop containing nucleoside triphosphate hydrolases"/>
    <property type="match status" value="1"/>
</dbReference>
<dbReference type="InterPro" id="IPR027417">
    <property type="entry name" value="P-loop_NTPase"/>
</dbReference>
<dbReference type="Pfam" id="PF13087">
    <property type="entry name" value="AAA_12"/>
    <property type="match status" value="1"/>
</dbReference>
<feature type="coiled-coil region" evidence="3">
    <location>
        <begin position="832"/>
        <end position="859"/>
    </location>
</feature>
<evidence type="ECO:0000256" key="2">
    <source>
        <dbReference type="PROSITE-ProRule" id="PRU00723"/>
    </source>
</evidence>
<accession>A0A9P8L3G9</accession>
<dbReference type="FunFam" id="3.40.50.300:FF:001660">
    <property type="entry name" value="NF-X1 finger and helicase protein, putative"/>
    <property type="match status" value="1"/>
</dbReference>
<dbReference type="EMBL" id="JAGHQL010000105">
    <property type="protein sequence ID" value="KAH0538544.1"/>
    <property type="molecule type" value="Genomic_DNA"/>
</dbReference>
<keyword evidence="1" id="KW-0547">Nucleotide-binding</keyword>
<dbReference type="GO" id="GO:0008270">
    <property type="term" value="F:zinc ion binding"/>
    <property type="evidence" value="ECO:0007669"/>
    <property type="project" value="UniProtKB-KW"/>
</dbReference>
<name>A0A9P8L3G9_9PEZI</name>
<comment type="caution">
    <text evidence="6">The sequence shown here is derived from an EMBL/GenBank/DDBJ whole genome shotgun (WGS) entry which is preliminary data.</text>
</comment>
<keyword evidence="2" id="KW-0862">Zinc</keyword>
<dbReference type="PROSITE" id="PS50103">
    <property type="entry name" value="ZF_C3H1"/>
    <property type="match status" value="1"/>
</dbReference>
<dbReference type="GO" id="GO:0031380">
    <property type="term" value="C:nuclear RNA-directed RNA polymerase complex"/>
    <property type="evidence" value="ECO:0007669"/>
    <property type="project" value="TreeGrafter"/>
</dbReference>
<dbReference type="OrthoDB" id="2423195at2759"/>
<keyword evidence="1" id="KW-0067">ATP-binding</keyword>
<feature type="zinc finger region" description="C3H1-type" evidence="2">
    <location>
        <begin position="1"/>
        <end position="18"/>
    </location>
</feature>
<dbReference type="Gene3D" id="3.40.50.300">
    <property type="entry name" value="P-loop containing nucleotide triphosphate hydrolases"/>
    <property type="match status" value="2"/>
</dbReference>
<dbReference type="InterPro" id="IPR045055">
    <property type="entry name" value="DNA2/NAM7-like"/>
</dbReference>
<reference evidence="6" key="1">
    <citation type="submission" date="2021-03" db="EMBL/GenBank/DDBJ databases">
        <title>Comparative genomics and phylogenomic investigation of the class Geoglossomycetes provide insights into ecological specialization and systematics.</title>
        <authorList>
            <person name="Melie T."/>
            <person name="Pirro S."/>
            <person name="Miller A.N."/>
            <person name="Quandt A."/>
        </authorList>
    </citation>
    <scope>NUCLEOTIDE SEQUENCE</scope>
    <source>
        <strain evidence="6">GBOQ0MN5Z8</strain>
    </source>
</reference>
<keyword evidence="1" id="KW-0347">Helicase</keyword>
<dbReference type="PANTHER" id="PTHR10887">
    <property type="entry name" value="DNA2/NAM7 HELICASE FAMILY"/>
    <property type="match status" value="1"/>
</dbReference>
<dbReference type="PANTHER" id="PTHR10887:SF445">
    <property type="entry name" value="NFX1-TYPE ZINC FINGER-CONTAINING PROTEIN 1"/>
    <property type="match status" value="1"/>
</dbReference>
<feature type="region of interest" description="Disordered" evidence="4">
    <location>
        <begin position="22"/>
        <end position="51"/>
    </location>
</feature>
<sequence length="1163" mass="130699">MLQKCTYGTRCKFSHDGPIRNTLNHSTARRGSNAGLNTTPSRPRGAPSKAVDDSEYRRWRYMIPRASHGRPLGADGLSRFFRVAFQMASAGDPSTIQQVITSLSSEGGLLRITELTEIALDDVPVASKLQRFEGVYLPFLRLVTHEDVLSSLVLEGHVGTIYTFLYGNHGRRAIQVFKSLAGVLFDLKFSELAGEIGQVSVSMCSTLAALAKVIELNQTACVNEGFQEIVETLTNCIGGRDEDTMGDIDMQAAYRSLDKIRARLGLGSLMPLGWESPAGPRSAKAAPVFELEHGMPGQLSPEGPRHDNDHEDISNIKILPTTKEIHSQRQEYLPVSDPQKLHHTGIGGLLDRHFRLLREDTVGQLRDAVGLVIERLRGSERGMSRAERREQGARVFIHEGVLLADFKFERKSGLHALVEFDQPQAVKRMKSPKQRAEFWSESKQLQVDSLLRLVDSDGGTIFLSVSERNDVYEANQSAHTNTHSLWDSCMRAAVTVQPVESEVEELVQRFGYQNRVRQVLVEFPGVLLPSFRPTLEALQQMSQHPEVPFSELLAPLDGSSYPALGDLPPPAYSLQHGFRFKLSSIVGGANLVLSPRQRFDIQALKLHSSLDDAQCTALVHGLTNSLALIQGPPGTGKSYVGVEMVKVLLANRKEAKLGPIICVCYTNHALDQILEHLIRDGVSQVIRLGSRSKSEILGPLNLITVSQKIERTSTEKKQNWDIQRQLDKDSDFAHELLQELGNPKRLTTVKTYLETNHIKHYYQLFGDDQDGWTTVHHKPENIIDDWLEGWEPAASPSQTRPRPIRELLNVPLFDMSAIERGNLYDHWIAEIKDELLEKLVTASRDYADTKKELNKCRNETNLRCLRQAHIIGVTTTGLARNLDMLRRLPSKVLLCEEAGEVMEAHILTALLPSIEHCILIGDHEQLRPQIQNFDLSCENPRGRQYSLNISLFERLIRPFQSGFQVPFSTLEIQRRMHPSIANLVRHTLYPKLKDHPSVREFPEVSGIRRRLFWLDHREKEAGADATQPNQVSHSNDYEVDMVSALVSHLVRQGTYKSQEIAIITPYLLQLRKIRKRLSSAFEIVIGDRDLEDMEKEGLDESETNLNVGSTARKTTLLDALRVATVDNFQGEEANVTVVSLVRSNDRKNCGFLKTSNRINVLLR</sequence>
<proteinExistence type="predicted"/>
<feature type="domain" description="C3H1-type" evidence="5">
    <location>
        <begin position="1"/>
        <end position="18"/>
    </location>
</feature>
<dbReference type="GO" id="GO:0031048">
    <property type="term" value="P:regulatory ncRNA-mediated heterochromatin formation"/>
    <property type="evidence" value="ECO:0007669"/>
    <property type="project" value="TreeGrafter"/>
</dbReference>
<evidence type="ECO:0000256" key="1">
    <source>
        <dbReference type="ARBA" id="ARBA00022806"/>
    </source>
</evidence>
<evidence type="ECO:0000313" key="6">
    <source>
        <dbReference type="EMBL" id="KAH0538544.1"/>
    </source>
</evidence>